<gene>
    <name evidence="5" type="ORF">D1223_02560</name>
</gene>
<reference evidence="5 6" key="1">
    <citation type="submission" date="2018-08" db="EMBL/GenBank/DDBJ databases">
        <title>Henriciella mobilis sp. nov., isolated from seawater.</title>
        <authorList>
            <person name="Cheng H."/>
            <person name="Wu Y.-H."/>
            <person name="Xu X.-W."/>
            <person name="Guo L.-L."/>
        </authorList>
    </citation>
    <scope>NUCLEOTIDE SEQUENCE [LARGE SCALE GENOMIC DNA]</scope>
    <source>
        <strain evidence="5 6">JN25</strain>
    </source>
</reference>
<protein>
    <submittedName>
        <fullName evidence="5">Conjugal transfer protein TrbE</fullName>
    </submittedName>
</protein>
<evidence type="ECO:0000313" key="5">
    <source>
        <dbReference type="EMBL" id="RIJ32748.1"/>
    </source>
</evidence>
<evidence type="ECO:0000256" key="2">
    <source>
        <dbReference type="ARBA" id="ARBA00022741"/>
    </source>
</evidence>
<dbReference type="OrthoDB" id="9816422at2"/>
<keyword evidence="6" id="KW-1185">Reference proteome</keyword>
<name>A0A399RNH5_9PROT</name>
<dbReference type="Pfam" id="PF03135">
    <property type="entry name" value="CagE_TrbE_VirB"/>
    <property type="match status" value="1"/>
</dbReference>
<proteinExistence type="inferred from homology"/>
<dbReference type="PANTHER" id="PTHR30121:SF12">
    <property type="entry name" value="TYPE IV SECRETION SYSTEM PROTEIN CAGE"/>
    <property type="match status" value="1"/>
</dbReference>
<dbReference type="GO" id="GO:0005524">
    <property type="term" value="F:ATP binding"/>
    <property type="evidence" value="ECO:0007669"/>
    <property type="project" value="UniProtKB-KW"/>
</dbReference>
<dbReference type="SUPFAM" id="SSF52540">
    <property type="entry name" value="P-loop containing nucleoside triphosphate hydrolases"/>
    <property type="match status" value="1"/>
</dbReference>
<dbReference type="PANTHER" id="PTHR30121">
    <property type="entry name" value="UNCHARACTERIZED PROTEIN YJGR-RELATED"/>
    <property type="match status" value="1"/>
</dbReference>
<dbReference type="InterPro" id="IPR043964">
    <property type="entry name" value="P-loop_TraG"/>
</dbReference>
<dbReference type="Pfam" id="PF19044">
    <property type="entry name" value="P-loop_TraG"/>
    <property type="match status" value="1"/>
</dbReference>
<organism evidence="5 6">
    <name type="scientific">Henriciella mobilis</name>
    <dbReference type="NCBI Taxonomy" id="2305467"/>
    <lineage>
        <taxon>Bacteria</taxon>
        <taxon>Pseudomonadati</taxon>
        <taxon>Pseudomonadota</taxon>
        <taxon>Alphaproteobacteria</taxon>
        <taxon>Hyphomonadales</taxon>
        <taxon>Hyphomonadaceae</taxon>
        <taxon>Henriciella</taxon>
    </lineage>
</organism>
<dbReference type="InterPro" id="IPR027417">
    <property type="entry name" value="P-loop_NTPase"/>
</dbReference>
<dbReference type="EMBL" id="QWFX01000005">
    <property type="protein sequence ID" value="RIJ32748.1"/>
    <property type="molecule type" value="Genomic_DNA"/>
</dbReference>
<dbReference type="CDD" id="cd01127">
    <property type="entry name" value="TrwB_TraG_TraD_VirD4"/>
    <property type="match status" value="1"/>
</dbReference>
<evidence type="ECO:0000313" key="6">
    <source>
        <dbReference type="Proteomes" id="UP000266385"/>
    </source>
</evidence>
<evidence type="ECO:0000259" key="4">
    <source>
        <dbReference type="SMART" id="SM00382"/>
    </source>
</evidence>
<dbReference type="Gene3D" id="3.40.50.300">
    <property type="entry name" value="P-loop containing nucleotide triphosphate hydrolases"/>
    <property type="match status" value="2"/>
</dbReference>
<dbReference type="AlphaFoldDB" id="A0A399RNH5"/>
<accession>A0A399RNH5</accession>
<dbReference type="NCBIfam" id="NF010447">
    <property type="entry name" value="PRK13873.1"/>
    <property type="match status" value="1"/>
</dbReference>
<keyword evidence="2" id="KW-0547">Nucleotide-binding</keyword>
<evidence type="ECO:0000256" key="1">
    <source>
        <dbReference type="ARBA" id="ARBA00006512"/>
    </source>
</evidence>
<dbReference type="InterPro" id="IPR003593">
    <property type="entry name" value="AAA+_ATPase"/>
</dbReference>
<comment type="caution">
    <text evidence="5">The sequence shown here is derived from an EMBL/GenBank/DDBJ whole genome shotgun (WGS) entry which is preliminary data.</text>
</comment>
<dbReference type="Proteomes" id="UP000266385">
    <property type="component" value="Unassembled WGS sequence"/>
</dbReference>
<sequence length="821" mass="91145">MLNLKEYSEAPRLLADYLPWACLVAPGIVLNKDGSFQTTFRYRGPDLESSTEEELVSVMARVNNILRRFGSGWALFFEAQRDEIHDYPECCFPDAASWLVDQERALQAEETGARYESHYYLTLLWLPPADTTGRAEKVLIERAETEDAETWRQRLQTFETQAARTFDLLATCLAEIAHLSDDETLTYLHSTISTKRHPVATPELPVFLDAVLADEPFAGGLEPMIGETHLRTLTILGFPASTLPGILDELNRQGFSYRWCTRFIAMDKTEAEKVLGKKRRHWFAKRKSIGAVLRETMFNEQAALLDTDADNKASDADAALQELGADFVSYGYVTTTITVCEPDRRLVEEHLRIAERIINGRGFTAIRETLNAVESWLGSLPGHAYANVRQPVLHTLNLAHMVPLSAVWAGEAENQHLSAPALIQAQTGGTTPFRFNLHIGDVGHTLIVGPTGAGKSVLLSLIALQWRRCDRAQVFIFDKGRSARAATLCMGGAHIDLGSSDAPSLQPLRDIDTDAGASFAADWLTGLCSHEGVDMTPDLKARLWEGIQALATAPEAERTLTGLCLMLQDEALKSALHPFTLEGPHGRLLDGDHETLTLADTVCFEMEELMHRKGAALPVLTYLFHRLEARFDGCPTLLILDEAWLFLDDPVFAARIREWLKTLRKKNVSVIFATQSLADIANSSIAPALIESCPTRIFLPNERAQEPQSREMYHRFGLNARQVELISQATPKRDYYYQSPLGCRVFELGLGPIALALCGASSPQEQGTLDRVWAETEGDGFAETWLHEKGLPWAGDLLGRWPGDKRPMLPPALPAHAIAAE</sequence>
<comment type="similarity">
    <text evidence="1">Belongs to the TrbE/VirB4 family.</text>
</comment>
<keyword evidence="3" id="KW-0067">ATP-binding</keyword>
<feature type="domain" description="AAA+ ATPase" evidence="4">
    <location>
        <begin position="441"/>
        <end position="703"/>
    </location>
</feature>
<dbReference type="InterPro" id="IPR051162">
    <property type="entry name" value="T4SS_component"/>
</dbReference>
<dbReference type="SMART" id="SM00382">
    <property type="entry name" value="AAA"/>
    <property type="match status" value="1"/>
</dbReference>
<dbReference type="InterPro" id="IPR018145">
    <property type="entry name" value="CagE_TrbE_VirB_cntrl_dom"/>
</dbReference>
<evidence type="ECO:0000256" key="3">
    <source>
        <dbReference type="ARBA" id="ARBA00022840"/>
    </source>
</evidence>
<dbReference type="RefSeq" id="WP_119374830.1">
    <property type="nucleotide sequence ID" value="NZ_QWFX01000005.1"/>
</dbReference>